<gene>
    <name evidence="2" type="ORF">SAMN00777080_0541</name>
</gene>
<name>A0A1W2GZ73_9BACT</name>
<sequence>MSITNRFKLLGVISTFFIFNNAFSQSGASTYSALGLGEFNNSGFTQNRAMGGLGISYGTGWAINQMNPALSTRNTVFNFQAAFNYSRLDVATNDLNETIDGGGISYAAISLPINAGKSTVGLGLNQISSVNYRLLVNGQVSNSDLTSLNRIEGEGGISEAYLSTGIVVAKNLSLGVHGSYLFGSTIRTNQLALLDSSSNPIGASSEFYQRFTVSDMTFKLGVHYFFKLGAKSNLHLGATYHAFGEINGREFAKVAGFGQASNPDSEGDVISDNVKGNVFIPTNIGYGISYEKINKFVIGLEAQMQAFSEFRSFGGTVGELGDSYRVAFGGQFTPGFSAGSSLIKRSTIRAGVEYQQTPYVVNQTEINDIGINFGASVPISSLSLVNFALKFGSRGTLENGLIRENYFNVTLGFSLNDNTWFYKRVYE</sequence>
<feature type="signal peptide" evidence="1">
    <location>
        <begin position="1"/>
        <end position="24"/>
    </location>
</feature>
<keyword evidence="1" id="KW-0732">Signal</keyword>
<dbReference type="EMBL" id="LT838813">
    <property type="protein sequence ID" value="SMD42005.1"/>
    <property type="molecule type" value="Genomic_DNA"/>
</dbReference>
<reference evidence="3" key="1">
    <citation type="submission" date="2017-04" db="EMBL/GenBank/DDBJ databases">
        <authorList>
            <person name="Varghese N."/>
            <person name="Submissions S."/>
        </authorList>
    </citation>
    <scope>NUCLEOTIDE SEQUENCE [LARGE SCALE GENOMIC DNA]</scope>
    <source>
        <strain evidence="3">DSM 16537</strain>
    </source>
</reference>
<dbReference type="OrthoDB" id="1491239at2"/>
<dbReference type="Gene3D" id="2.40.160.60">
    <property type="entry name" value="Outer membrane protein transport protein (OMPP1/FadL/TodX)"/>
    <property type="match status" value="1"/>
</dbReference>
<evidence type="ECO:0000313" key="3">
    <source>
        <dbReference type="Proteomes" id="UP000192333"/>
    </source>
</evidence>
<dbReference type="STRING" id="758820.SAMN00777080_0541"/>
<protein>
    <recommendedName>
        <fullName evidence="4">Long-chain fatty acid transport protein</fullName>
    </recommendedName>
</protein>
<accession>A0A1W2GZ73</accession>
<dbReference type="AlphaFoldDB" id="A0A1W2GZ73"/>
<organism evidence="2 3">
    <name type="scientific">Aquiflexum balticum DSM 16537</name>
    <dbReference type="NCBI Taxonomy" id="758820"/>
    <lineage>
        <taxon>Bacteria</taxon>
        <taxon>Pseudomonadati</taxon>
        <taxon>Bacteroidota</taxon>
        <taxon>Cytophagia</taxon>
        <taxon>Cytophagales</taxon>
        <taxon>Cyclobacteriaceae</taxon>
        <taxon>Aquiflexum</taxon>
    </lineage>
</organism>
<evidence type="ECO:0000313" key="2">
    <source>
        <dbReference type="EMBL" id="SMD42005.1"/>
    </source>
</evidence>
<proteinExistence type="predicted"/>
<feature type="chain" id="PRO_5012777459" description="Long-chain fatty acid transport protein" evidence="1">
    <location>
        <begin position="25"/>
        <end position="427"/>
    </location>
</feature>
<evidence type="ECO:0000256" key="1">
    <source>
        <dbReference type="SAM" id="SignalP"/>
    </source>
</evidence>
<dbReference type="Proteomes" id="UP000192333">
    <property type="component" value="Chromosome I"/>
</dbReference>
<dbReference type="RefSeq" id="WP_084118854.1">
    <property type="nucleotide sequence ID" value="NZ_LT838813.1"/>
</dbReference>
<keyword evidence="3" id="KW-1185">Reference proteome</keyword>
<evidence type="ECO:0008006" key="4">
    <source>
        <dbReference type="Google" id="ProtNLM"/>
    </source>
</evidence>